<comment type="caution">
    <text evidence="2">The sequence shown here is derived from an EMBL/GenBank/DDBJ whole genome shotgun (WGS) entry which is preliminary data.</text>
</comment>
<evidence type="ECO:0000259" key="1">
    <source>
        <dbReference type="PROSITE" id="PS50097"/>
    </source>
</evidence>
<gene>
    <name evidence="2" type="ORF">F8M41_013675</name>
</gene>
<dbReference type="CDD" id="cd18186">
    <property type="entry name" value="BTB_POZ_ZBTB_KLHL-like"/>
    <property type="match status" value="1"/>
</dbReference>
<dbReference type="Pfam" id="PF00651">
    <property type="entry name" value="BTB"/>
    <property type="match status" value="1"/>
</dbReference>
<dbReference type="InterPro" id="IPR011333">
    <property type="entry name" value="SKP1/BTB/POZ_sf"/>
</dbReference>
<dbReference type="GO" id="GO:0030544">
    <property type="term" value="F:Hsp70 protein binding"/>
    <property type="evidence" value="ECO:0007669"/>
    <property type="project" value="TreeGrafter"/>
</dbReference>
<dbReference type="InterPro" id="IPR000210">
    <property type="entry name" value="BTB/POZ_dom"/>
</dbReference>
<dbReference type="Gene3D" id="3.30.710.10">
    <property type="entry name" value="Potassium Channel Kv1.1, Chain A"/>
    <property type="match status" value="1"/>
</dbReference>
<dbReference type="InterPro" id="IPR052972">
    <property type="entry name" value="Sacsin_chaperone_reg"/>
</dbReference>
<evidence type="ECO:0000313" key="3">
    <source>
        <dbReference type="Proteomes" id="UP000439903"/>
    </source>
</evidence>
<dbReference type="Proteomes" id="UP000439903">
    <property type="component" value="Unassembled WGS sequence"/>
</dbReference>
<keyword evidence="3" id="KW-1185">Reference proteome</keyword>
<dbReference type="InterPro" id="IPR058210">
    <property type="entry name" value="SACS/Nov_dom"/>
</dbReference>
<dbReference type="SMART" id="SM00225">
    <property type="entry name" value="BTB"/>
    <property type="match status" value="1"/>
</dbReference>
<organism evidence="2 3">
    <name type="scientific">Gigaspora margarita</name>
    <dbReference type="NCBI Taxonomy" id="4874"/>
    <lineage>
        <taxon>Eukaryota</taxon>
        <taxon>Fungi</taxon>
        <taxon>Fungi incertae sedis</taxon>
        <taxon>Mucoromycota</taxon>
        <taxon>Glomeromycotina</taxon>
        <taxon>Glomeromycetes</taxon>
        <taxon>Diversisporales</taxon>
        <taxon>Gigasporaceae</taxon>
        <taxon>Gigaspora</taxon>
    </lineage>
</organism>
<dbReference type="SUPFAM" id="SSF54695">
    <property type="entry name" value="POZ domain"/>
    <property type="match status" value="1"/>
</dbReference>
<dbReference type="Pfam" id="PF25794">
    <property type="entry name" value="SACS"/>
    <property type="match status" value="1"/>
</dbReference>
<feature type="domain" description="BTB" evidence="1">
    <location>
        <begin position="1241"/>
        <end position="1327"/>
    </location>
</feature>
<dbReference type="PANTHER" id="PTHR15600:SF42">
    <property type="entry name" value="SACSIN"/>
    <property type="match status" value="1"/>
</dbReference>
<sequence length="1430" mass="167473">MSQERINFLLSDRVKQYGQSSKLINLIKSIIKDYPYESVFREFLQNADDAGAKVFRVTVDERSMNRNESLLTKEMAIWQGPAIWIYNDAMFDEHDFNSLLNIHEGGKRDDSTKIGKFGIGFNSCFHFTDVPSFVSGEYISFLDPHEKFLPKQRGIQINFLEDENFRKLFNDQLASYIGIEGCRFDKKYEGTLFRLPLRVHPSEICDEILNTSDVLNFLEKLKLNAISELIFFRNIQFFEVRKLVKTSQPDQTVSLWKIDMTNNSKEVHEKRYHTNEGFTSFCLNIEFKDGIKKESTKLWQVCIGGVSFESAELTKFAKNHRMLLRGGVAASLPSHLTERPLDGRLYCYLPLPQVTHLPVHLNGDWAISSDRSTVLLDDDSFAEMDKSKLSWNRHLLLEVLPKIYAKFLVDVVDYLINNDIHHKQILEYLWPLPRSKEKLATYVVEFGMEVLKNLPIDKPLFQSANGNGSYVTLQESFFDSDAFIIKILSENSNAKCVHLSSKMLDDLKNAGVEWAPIPAKLVRENLRNIDLSFNFNYDQLIKLLLFILEDDDYEDLHDINLIPLADNSWGKFDRRSRQRYIVTSEERNLVPNADLSNFVNDKYRKNNKLKEIFEKIEFQQKTNIRKFNAASLGFLLKYEIPFGKKITNWNPESTDIPNKIWLDKIWKFILESNASLDIFWEYPMLEVIRPTKELTFLDSRQPLMELPKNDMMHYEGLINILETLEIKFTDRSWDEKLRDYIYKWTPETVLKSFCLADQNGRNFNFLNNKFKAKVMRKFIIENWNNFSLNIGTLVKDEFKDILRKLPIWPTLCGQRFASPVNGFLPPDGIEINSKNHPNKSFLKVKNESYKKVLKALDTPYVNLISYLQNYYEIPRENHEDHIKFIKSVLKSKEFNQIESWIKEKDIFPNKKTKKLKNARNLYDHRIHLFQITFEGSDLFLHDDILNDDYCFEIIKRMEFKHEVNQRTFLECAIKIVKYTHERKPPNNLLHRATTIVNYLYDNIDELGFSDVEWNELTTIPFVPAEMSIESPYSSNAKIPNRFECFDLLCLPRYKTIAFTQMAIFHNSVVPSSNSSIFTKFKNFGKPSAEYILEHLREVASELIKSDQWVFEERLLRRIVDDIYTTLNEECEENNLSESEFYEGEKIFLNIYPNENVLEELNWVSADKLIIGASRLDQSFVKPSLAKYEKLLKTAGADEIKRPNIYDYIQVKQKNEDINFKAVNLVKSLQLLLDDESGNSLNDVIFTVDHFSPELKEKWEKFTNDYGEIHASRYVLAAASNHFKIAFSSSYKDGDPYKTARIPACDINPESFKVMLRYLYAMPLDTAINLKKNSSDNNTFNNIKTEDDYNDYYNNIDKEKEKQLTILMDFLKASDYYEIEDLKKDAIEKIISDGYVERSNVNYILEYANMHNAELLVKYCNEFIELNSSLI</sequence>
<dbReference type="InterPro" id="IPR036890">
    <property type="entry name" value="HATPase_C_sf"/>
</dbReference>
<dbReference type="PROSITE" id="PS50097">
    <property type="entry name" value="BTB"/>
    <property type="match status" value="1"/>
</dbReference>
<reference evidence="2 3" key="1">
    <citation type="journal article" date="2019" name="Environ. Microbiol.">
        <title>At the nexus of three kingdoms: the genome of the mycorrhizal fungus Gigaspora margarita provides insights into plant, endobacterial and fungal interactions.</title>
        <authorList>
            <person name="Venice F."/>
            <person name="Ghignone S."/>
            <person name="Salvioli di Fossalunga A."/>
            <person name="Amselem J."/>
            <person name="Novero M."/>
            <person name="Xianan X."/>
            <person name="Sedzielewska Toro K."/>
            <person name="Morin E."/>
            <person name="Lipzen A."/>
            <person name="Grigoriev I.V."/>
            <person name="Henrissat B."/>
            <person name="Martin F.M."/>
            <person name="Bonfante P."/>
        </authorList>
    </citation>
    <scope>NUCLEOTIDE SEQUENCE [LARGE SCALE GENOMIC DNA]</scope>
    <source>
        <strain evidence="2 3">BEG34</strain>
    </source>
</reference>
<name>A0A8H4AS69_GIGMA</name>
<dbReference type="PANTHER" id="PTHR15600">
    <property type="entry name" value="SACSIN"/>
    <property type="match status" value="1"/>
</dbReference>
<evidence type="ECO:0000313" key="2">
    <source>
        <dbReference type="EMBL" id="KAF0527419.1"/>
    </source>
</evidence>
<dbReference type="EMBL" id="WTPW01000279">
    <property type="protein sequence ID" value="KAF0527419.1"/>
    <property type="molecule type" value="Genomic_DNA"/>
</dbReference>
<dbReference type="OrthoDB" id="1262810at2759"/>
<dbReference type="SUPFAM" id="SSF55874">
    <property type="entry name" value="ATPase domain of HSP90 chaperone/DNA topoisomerase II/histidine kinase"/>
    <property type="match status" value="1"/>
</dbReference>
<dbReference type="NCBIfam" id="NF047352">
    <property type="entry name" value="P_loop_sacsin"/>
    <property type="match status" value="1"/>
</dbReference>
<protein>
    <submittedName>
        <fullName evidence="2">Putative Sacsin</fullName>
    </submittedName>
</protein>
<dbReference type="Gene3D" id="3.30.565.10">
    <property type="entry name" value="Histidine kinase-like ATPase, C-terminal domain"/>
    <property type="match status" value="1"/>
</dbReference>
<proteinExistence type="predicted"/>
<accession>A0A8H4AS69</accession>